<feature type="compositionally biased region" description="Basic and acidic residues" evidence="2">
    <location>
        <begin position="142"/>
        <end position="151"/>
    </location>
</feature>
<feature type="domain" description="C2H2-type" evidence="3">
    <location>
        <begin position="100"/>
        <end position="129"/>
    </location>
</feature>
<evidence type="ECO:0000313" key="4">
    <source>
        <dbReference type="EMBL" id="CTR11197.1"/>
    </source>
</evidence>
<evidence type="ECO:0000259" key="3">
    <source>
        <dbReference type="PROSITE" id="PS50157"/>
    </source>
</evidence>
<dbReference type="OrthoDB" id="2521641at2759"/>
<dbReference type="SUPFAM" id="SSF57667">
    <property type="entry name" value="beta-beta-alpha zinc fingers"/>
    <property type="match status" value="1"/>
</dbReference>
<keyword evidence="1" id="KW-0863">Zinc-finger</keyword>
<feature type="region of interest" description="Disordered" evidence="2">
    <location>
        <begin position="124"/>
        <end position="171"/>
    </location>
</feature>
<name>A0A0K3CR66_RHOTO</name>
<organism evidence="4 6">
    <name type="scientific">Rhodotorula toruloides</name>
    <name type="common">Yeast</name>
    <name type="synonym">Rhodosporidium toruloides</name>
    <dbReference type="NCBI Taxonomy" id="5286"/>
    <lineage>
        <taxon>Eukaryota</taxon>
        <taxon>Fungi</taxon>
        <taxon>Dikarya</taxon>
        <taxon>Basidiomycota</taxon>
        <taxon>Pucciniomycotina</taxon>
        <taxon>Microbotryomycetes</taxon>
        <taxon>Sporidiobolales</taxon>
        <taxon>Sporidiobolaceae</taxon>
        <taxon>Rhodotorula</taxon>
    </lineage>
</organism>
<dbReference type="EMBL" id="CWKI01000016">
    <property type="protein sequence ID" value="CTR11197.1"/>
    <property type="molecule type" value="Genomic_DNA"/>
</dbReference>
<protein>
    <submittedName>
        <fullName evidence="4 5">Putative ribonuclease E</fullName>
    </submittedName>
</protein>
<keyword evidence="1" id="KW-0479">Metal-binding</keyword>
<evidence type="ECO:0000256" key="2">
    <source>
        <dbReference type="SAM" id="MobiDB-lite"/>
    </source>
</evidence>
<dbReference type="Proteomes" id="UP000199069">
    <property type="component" value="Unassembled WGS sequence"/>
</dbReference>
<accession>A0A0K3CR66</accession>
<keyword evidence="6" id="KW-1185">Reference proteome</keyword>
<proteinExistence type="predicted"/>
<dbReference type="GO" id="GO:0008270">
    <property type="term" value="F:zinc ion binding"/>
    <property type="evidence" value="ECO:0007669"/>
    <property type="project" value="UniProtKB-KW"/>
</dbReference>
<dbReference type="InterPro" id="IPR013087">
    <property type="entry name" value="Znf_C2H2_type"/>
</dbReference>
<dbReference type="PROSITE" id="PS00028">
    <property type="entry name" value="ZINC_FINGER_C2H2_1"/>
    <property type="match status" value="1"/>
</dbReference>
<dbReference type="EMBL" id="LCTV02000016">
    <property type="protein sequence ID" value="PRQ70209.1"/>
    <property type="molecule type" value="Genomic_DNA"/>
</dbReference>
<dbReference type="PROSITE" id="PS50157">
    <property type="entry name" value="ZINC_FINGER_C2H2_2"/>
    <property type="match status" value="1"/>
</dbReference>
<dbReference type="Proteomes" id="UP000239560">
    <property type="component" value="Unassembled WGS sequence"/>
</dbReference>
<evidence type="ECO:0000313" key="7">
    <source>
        <dbReference type="Proteomes" id="UP000239560"/>
    </source>
</evidence>
<reference evidence="5 7" key="2">
    <citation type="journal article" date="2018" name="Elife">
        <title>Functional genomics of lipid metabolism in the oleaginous yeast Rhodosporidium toruloides.</title>
        <authorList>
            <person name="Coradetti S.T."/>
            <person name="Pinel D."/>
            <person name="Geiselman G."/>
            <person name="Ito M."/>
            <person name="Mondo S."/>
            <person name="Reilly M.C."/>
            <person name="Cheng Y.F."/>
            <person name="Bauer S."/>
            <person name="Grigoriev I."/>
            <person name="Gladden J.M."/>
            <person name="Simmons B.A."/>
            <person name="Brem R."/>
            <person name="Arkin A.P."/>
            <person name="Skerker J.M."/>
        </authorList>
    </citation>
    <scope>NUCLEOTIDE SEQUENCE [LARGE SCALE GENOMIC DNA]</scope>
    <source>
        <strain evidence="5 7">NBRC 0880</strain>
    </source>
</reference>
<evidence type="ECO:0000313" key="5">
    <source>
        <dbReference type="EMBL" id="PRQ70209.1"/>
    </source>
</evidence>
<evidence type="ECO:0000313" key="6">
    <source>
        <dbReference type="Proteomes" id="UP000199069"/>
    </source>
</evidence>
<dbReference type="Gene3D" id="3.30.160.60">
    <property type="entry name" value="Classic Zinc Finger"/>
    <property type="match status" value="1"/>
</dbReference>
<sequence length="171" mass="19129">MLKNGSGGRKRRTWTEEDPEDHLVAHLGVVLPWVSAPHRLSRSLALLSLDLLSSSAHRSSLTHFVRAANFWLLRFTPSAFPLDDHSDAMSSQAAETLNPYACRWRYCTEAFSSSAELRDHVMRHVDESEPQRPQPVPAQGAEVREEDRPAPHGEQSFPQLREGAVLEPADG</sequence>
<dbReference type="AlphaFoldDB" id="A0A0K3CR66"/>
<keyword evidence="1" id="KW-0862">Zinc</keyword>
<dbReference type="InterPro" id="IPR036236">
    <property type="entry name" value="Znf_C2H2_sf"/>
</dbReference>
<evidence type="ECO:0000256" key="1">
    <source>
        <dbReference type="PROSITE-ProRule" id="PRU00042"/>
    </source>
</evidence>
<reference evidence="4 6" key="1">
    <citation type="submission" date="2015-07" db="EMBL/GenBank/DDBJ databases">
        <authorList>
            <person name="Cajimat M.N.B."/>
            <person name="Milazzo M.L."/>
            <person name="Fulhorst C.F."/>
        </authorList>
    </citation>
    <scope>NUCLEOTIDE SEQUENCE [LARGE SCALE GENOMIC DNA]</scope>
    <source>
        <strain evidence="4">Single colony</strain>
    </source>
</reference>
<gene>
    <name evidence="4" type="primary">FGENESH: predicted gene_16.84</name>
    <name evidence="5" type="ORF">AAT19DRAFT_11441</name>
    <name evidence="4" type="ORF">BN2166_0070580</name>
</gene>